<protein>
    <submittedName>
        <fullName evidence="3">Uncharacterized protein</fullName>
    </submittedName>
</protein>
<dbReference type="RefSeq" id="WP_340289897.1">
    <property type="nucleotide sequence ID" value="NZ_JBBJUP010000008.1"/>
</dbReference>
<reference evidence="3 4" key="1">
    <citation type="submission" date="2024-03" db="EMBL/GenBank/DDBJ databases">
        <title>Draft genome sequence of Pseudonocardia sp. DW16-2.</title>
        <authorList>
            <person name="Duangmal K."/>
        </authorList>
    </citation>
    <scope>NUCLEOTIDE SEQUENCE [LARGE SCALE GENOMIC DNA]</scope>
    <source>
        <strain evidence="3 4">DW16-2</strain>
    </source>
</reference>
<proteinExistence type="predicted"/>
<accession>A0ABU8T732</accession>
<evidence type="ECO:0000256" key="1">
    <source>
        <dbReference type="SAM" id="MobiDB-lite"/>
    </source>
</evidence>
<sequence length="117" mass="11818">MLSKKKIGLVVAGTAATLAAAAPFAFAGDYGHDKGDHHGAPAKACAFEGGDAAAEGKVRSDFGAALAQAPVAGSNIGQAGNCSDFLNDNVRDNLNGDNGNGNFSHNTNKMTLVDNRD</sequence>
<keyword evidence="4" id="KW-1185">Reference proteome</keyword>
<evidence type="ECO:0000256" key="2">
    <source>
        <dbReference type="SAM" id="SignalP"/>
    </source>
</evidence>
<evidence type="ECO:0000313" key="3">
    <source>
        <dbReference type="EMBL" id="MEJ8279739.1"/>
    </source>
</evidence>
<feature type="region of interest" description="Disordered" evidence="1">
    <location>
        <begin position="96"/>
        <end position="117"/>
    </location>
</feature>
<evidence type="ECO:0000313" key="4">
    <source>
        <dbReference type="Proteomes" id="UP001364211"/>
    </source>
</evidence>
<name>A0ABU8T732_9PSEU</name>
<keyword evidence="2" id="KW-0732">Signal</keyword>
<dbReference type="Proteomes" id="UP001364211">
    <property type="component" value="Unassembled WGS sequence"/>
</dbReference>
<comment type="caution">
    <text evidence="3">The sequence shown here is derived from an EMBL/GenBank/DDBJ whole genome shotgun (WGS) entry which is preliminary data.</text>
</comment>
<dbReference type="EMBL" id="JBBJUP010000008">
    <property type="protein sequence ID" value="MEJ8279739.1"/>
    <property type="molecule type" value="Genomic_DNA"/>
</dbReference>
<feature type="signal peptide" evidence="2">
    <location>
        <begin position="1"/>
        <end position="27"/>
    </location>
</feature>
<feature type="chain" id="PRO_5046002393" evidence="2">
    <location>
        <begin position="28"/>
        <end position="117"/>
    </location>
</feature>
<organism evidence="3 4">
    <name type="scientific">Pseudonocardia spirodelae</name>
    <dbReference type="NCBI Taxonomy" id="3133431"/>
    <lineage>
        <taxon>Bacteria</taxon>
        <taxon>Bacillati</taxon>
        <taxon>Actinomycetota</taxon>
        <taxon>Actinomycetes</taxon>
        <taxon>Pseudonocardiales</taxon>
        <taxon>Pseudonocardiaceae</taxon>
        <taxon>Pseudonocardia</taxon>
    </lineage>
</organism>
<gene>
    <name evidence="3" type="ORF">WJX68_12420</name>
</gene>